<feature type="transmembrane region" description="Helical" evidence="7">
    <location>
        <begin position="569"/>
        <end position="589"/>
    </location>
</feature>
<feature type="transmembrane region" description="Helical" evidence="7">
    <location>
        <begin position="503"/>
        <end position="522"/>
    </location>
</feature>
<feature type="transmembrane region" description="Helical" evidence="7">
    <location>
        <begin position="180"/>
        <end position="200"/>
    </location>
</feature>
<dbReference type="SUPFAM" id="SSF116726">
    <property type="entry name" value="TrkA C-terminal domain-like"/>
    <property type="match status" value="2"/>
</dbReference>
<evidence type="ECO:0000256" key="6">
    <source>
        <dbReference type="ARBA" id="ARBA00023136"/>
    </source>
</evidence>
<feature type="transmembrane region" description="Helical" evidence="7">
    <location>
        <begin position="529"/>
        <end position="549"/>
    </location>
</feature>
<feature type="transmembrane region" description="Helical" evidence="7">
    <location>
        <begin position="57"/>
        <end position="77"/>
    </location>
</feature>
<feature type="transmembrane region" description="Helical" evidence="7">
    <location>
        <begin position="400"/>
        <end position="433"/>
    </location>
</feature>
<dbReference type="PANTHER" id="PTHR43652:SF2">
    <property type="entry name" value="BASIC AMINO ACID ANTIPORTER YFCC-RELATED"/>
    <property type="match status" value="1"/>
</dbReference>
<evidence type="ECO:0000256" key="7">
    <source>
        <dbReference type="SAM" id="Phobius"/>
    </source>
</evidence>
<evidence type="ECO:0000256" key="5">
    <source>
        <dbReference type="ARBA" id="ARBA00022989"/>
    </source>
</evidence>
<evidence type="ECO:0000313" key="10">
    <source>
        <dbReference type="Proteomes" id="UP000285120"/>
    </source>
</evidence>
<dbReference type="GO" id="GO:0006813">
    <property type="term" value="P:potassium ion transport"/>
    <property type="evidence" value="ECO:0007669"/>
    <property type="project" value="InterPro"/>
</dbReference>
<feature type="transmembrane region" description="Helical" evidence="7">
    <location>
        <begin position="28"/>
        <end position="50"/>
    </location>
</feature>
<evidence type="ECO:0000256" key="1">
    <source>
        <dbReference type="ARBA" id="ARBA00004141"/>
    </source>
</evidence>
<evidence type="ECO:0000259" key="8">
    <source>
        <dbReference type="PROSITE" id="PS51202"/>
    </source>
</evidence>
<dbReference type="GO" id="GO:0008324">
    <property type="term" value="F:monoatomic cation transmembrane transporter activity"/>
    <property type="evidence" value="ECO:0007669"/>
    <property type="project" value="InterPro"/>
</dbReference>
<comment type="caution">
    <text evidence="9">The sequence shown here is derived from an EMBL/GenBank/DDBJ whole genome shotgun (WGS) entry which is preliminary data.</text>
</comment>
<dbReference type="OrthoDB" id="9765532at2"/>
<dbReference type="InterPro" id="IPR031312">
    <property type="entry name" value="Na/sul_symport_CS"/>
</dbReference>
<dbReference type="GO" id="GO:0005886">
    <property type="term" value="C:plasma membrane"/>
    <property type="evidence" value="ECO:0007669"/>
    <property type="project" value="TreeGrafter"/>
</dbReference>
<keyword evidence="6 7" id="KW-0472">Membrane</keyword>
<dbReference type="AlphaFoldDB" id="A0A419V4F6"/>
<dbReference type="Gene3D" id="3.30.70.1450">
    <property type="entry name" value="Regulator of K+ conductance, C-terminal domain"/>
    <property type="match status" value="2"/>
</dbReference>
<feature type="transmembrane region" description="Helical" evidence="7">
    <location>
        <begin position="476"/>
        <end position="497"/>
    </location>
</feature>
<dbReference type="Proteomes" id="UP000285120">
    <property type="component" value="Unassembled WGS sequence"/>
</dbReference>
<dbReference type="PROSITE" id="PS51202">
    <property type="entry name" value="RCK_C"/>
    <property type="match status" value="2"/>
</dbReference>
<keyword evidence="2" id="KW-0813">Transport</keyword>
<comment type="subcellular location">
    <subcellularLocation>
        <location evidence="1">Membrane</location>
        <topology evidence="1">Multi-pass membrane protein</topology>
    </subcellularLocation>
</comment>
<dbReference type="PROSITE" id="PS01271">
    <property type="entry name" value="NA_SULFATE"/>
    <property type="match status" value="1"/>
</dbReference>
<proteinExistence type="predicted"/>
<feature type="transmembrane region" description="Helical" evidence="7">
    <location>
        <begin position="97"/>
        <end position="118"/>
    </location>
</feature>
<feature type="transmembrane region" description="Helical" evidence="7">
    <location>
        <begin position="5"/>
        <end position="22"/>
    </location>
</feature>
<accession>A0A419V4F6</accession>
<dbReference type="InterPro" id="IPR006037">
    <property type="entry name" value="RCK_C"/>
</dbReference>
<organism evidence="9 10">
    <name type="scientific">Sinobaca qinghaiensis</name>
    <dbReference type="NCBI Taxonomy" id="342944"/>
    <lineage>
        <taxon>Bacteria</taxon>
        <taxon>Bacillati</taxon>
        <taxon>Bacillota</taxon>
        <taxon>Bacilli</taxon>
        <taxon>Bacillales</taxon>
        <taxon>Sporolactobacillaceae</taxon>
        <taxon>Sinobaca</taxon>
    </lineage>
</organism>
<evidence type="ECO:0000313" key="9">
    <source>
        <dbReference type="EMBL" id="RKD73374.1"/>
    </source>
</evidence>
<evidence type="ECO:0000256" key="3">
    <source>
        <dbReference type="ARBA" id="ARBA00022692"/>
    </source>
</evidence>
<dbReference type="Pfam" id="PF03600">
    <property type="entry name" value="CitMHS"/>
    <property type="match status" value="1"/>
</dbReference>
<dbReference type="InterPro" id="IPR051679">
    <property type="entry name" value="DASS-Related_Transporters"/>
</dbReference>
<keyword evidence="4" id="KW-0677">Repeat</keyword>
<feature type="domain" description="RCK C-terminal" evidence="8">
    <location>
        <begin position="205"/>
        <end position="290"/>
    </location>
</feature>
<keyword evidence="5 7" id="KW-1133">Transmembrane helix</keyword>
<sequence>MSWEAIIVICTIVIMLICLMKEVARPDFIVFCALAFLMFTGILAPADALIGFSNEGMLTVGLLFIVAGAVQQSGVLNQLVYSALGKKDGSSSMIPRMMVPVSGLSAFLNNTPIVVMFTPVIKDWCKKHNVAPSKFLIPLSYAAIFGGTLTLIGTSTNLIIHGLMLDQDMAGFSMFQLTAVSLPACILGILYLSTVGYKLLPVRKSSEESFTEHAKEYLAQSRITEASPLIGKTIEEAGLRNLKGLYLIEVISGTERIAPVPGYYQLKEKDRLIFTGLLSTIVELHQVKGLRVETGTDIELDELSNGRAVLNEVVIPSQSPLAYSTLKENQFRSRFQAGVVAVHRAQSRIQNKVGDIVLKPGDTLLLLSDREFAEKHKESKLFYLMNTTDQNELVPQKKSLIALFTLVGMILLASTNVLSMFMSAMLAVIVLILTKTITLEGAKNYVHFNVLILIACSIGIGAALQQTGAAEFIATYLVSWTAGVGIIGTIAAVYILTNIFTEVITNNAAAVLMFPIALASAGQVGIDPMGLFVTIAIAASASFITPIGYQTNLIVYGPGGYKFTDYIKVGLPLTFMYMIVTVTMVHLIWV</sequence>
<dbReference type="RefSeq" id="WP_120192872.1">
    <property type="nucleotide sequence ID" value="NZ_RAPK01000008.1"/>
</dbReference>
<name>A0A419V4F6_9BACL</name>
<dbReference type="InterPro" id="IPR004680">
    <property type="entry name" value="Cit_transptr-like_dom"/>
</dbReference>
<keyword evidence="10" id="KW-1185">Reference proteome</keyword>
<reference evidence="9 10" key="1">
    <citation type="submission" date="2018-09" db="EMBL/GenBank/DDBJ databases">
        <title>Genomic Encyclopedia of Archaeal and Bacterial Type Strains, Phase II (KMG-II): from individual species to whole genera.</title>
        <authorList>
            <person name="Goeker M."/>
        </authorList>
    </citation>
    <scope>NUCLEOTIDE SEQUENCE [LARGE SCALE GENOMIC DNA]</scope>
    <source>
        <strain evidence="9 10">DSM 17008</strain>
    </source>
</reference>
<protein>
    <submittedName>
        <fullName evidence="9">Di/tricarboxylate transporter</fullName>
    </submittedName>
</protein>
<feature type="transmembrane region" description="Helical" evidence="7">
    <location>
        <begin position="445"/>
        <end position="464"/>
    </location>
</feature>
<feature type="transmembrane region" description="Helical" evidence="7">
    <location>
        <begin position="139"/>
        <end position="160"/>
    </location>
</feature>
<gene>
    <name evidence="9" type="ORF">ATL39_1667</name>
</gene>
<feature type="domain" description="RCK C-terminal" evidence="8">
    <location>
        <begin position="298"/>
        <end position="382"/>
    </location>
</feature>
<keyword evidence="3 7" id="KW-0812">Transmembrane</keyword>
<dbReference type="EMBL" id="RAPK01000008">
    <property type="protein sequence ID" value="RKD73374.1"/>
    <property type="molecule type" value="Genomic_DNA"/>
</dbReference>
<dbReference type="Pfam" id="PF02080">
    <property type="entry name" value="TrkA_C"/>
    <property type="match status" value="2"/>
</dbReference>
<evidence type="ECO:0000256" key="2">
    <source>
        <dbReference type="ARBA" id="ARBA00022448"/>
    </source>
</evidence>
<dbReference type="PANTHER" id="PTHR43652">
    <property type="entry name" value="BASIC AMINO ACID ANTIPORTER YFCC-RELATED"/>
    <property type="match status" value="1"/>
</dbReference>
<dbReference type="InterPro" id="IPR036721">
    <property type="entry name" value="RCK_C_sf"/>
</dbReference>
<evidence type="ECO:0000256" key="4">
    <source>
        <dbReference type="ARBA" id="ARBA00022737"/>
    </source>
</evidence>